<dbReference type="InterPro" id="IPR011108">
    <property type="entry name" value="RMMBL"/>
</dbReference>
<dbReference type="SUPFAM" id="SSF56281">
    <property type="entry name" value="Metallo-hydrolase/oxidoreductase"/>
    <property type="match status" value="1"/>
</dbReference>
<evidence type="ECO:0000256" key="1">
    <source>
        <dbReference type="ARBA" id="ARBA00022801"/>
    </source>
</evidence>
<dbReference type="PROSITE" id="PS51257">
    <property type="entry name" value="PROKAR_LIPOPROTEIN"/>
    <property type="match status" value="1"/>
</dbReference>
<dbReference type="PANTHER" id="PTHR11203:SF37">
    <property type="entry name" value="INTEGRATOR COMPLEX SUBUNIT 11"/>
    <property type="match status" value="1"/>
</dbReference>
<protein>
    <submittedName>
        <fullName evidence="4">Metallo-beta-lactamase family protein</fullName>
    </submittedName>
</protein>
<dbReference type="SMART" id="SM00849">
    <property type="entry name" value="Lactamase_B"/>
    <property type="match status" value="1"/>
</dbReference>
<organism evidence="4 5">
    <name type="scientific">Halorhodospira halochloris</name>
    <name type="common">Ectothiorhodospira halochloris</name>
    <dbReference type="NCBI Taxonomy" id="1052"/>
    <lineage>
        <taxon>Bacteria</taxon>
        <taxon>Pseudomonadati</taxon>
        <taxon>Pseudomonadota</taxon>
        <taxon>Gammaproteobacteria</taxon>
        <taxon>Chromatiales</taxon>
        <taxon>Ectothiorhodospiraceae</taxon>
        <taxon>Halorhodospira</taxon>
    </lineage>
</organism>
<evidence type="ECO:0000313" key="4">
    <source>
        <dbReference type="EMBL" id="BAU58906.1"/>
    </source>
</evidence>
<dbReference type="Proteomes" id="UP000218890">
    <property type="component" value="Chromosome"/>
</dbReference>
<dbReference type="PANTHER" id="PTHR11203">
    <property type="entry name" value="CLEAVAGE AND POLYADENYLATION SPECIFICITY FACTOR FAMILY MEMBER"/>
    <property type="match status" value="1"/>
</dbReference>
<dbReference type="EMBL" id="AP017372">
    <property type="protein sequence ID" value="BAU58906.1"/>
    <property type="molecule type" value="Genomic_DNA"/>
</dbReference>
<dbReference type="KEGG" id="hhk:HH1059_21970"/>
<gene>
    <name evidence="4" type="ORF">HH1059_21970</name>
</gene>
<keyword evidence="1" id="KW-0378">Hydrolase</keyword>
<proteinExistence type="predicted"/>
<evidence type="ECO:0000313" key="5">
    <source>
        <dbReference type="Proteomes" id="UP000218890"/>
    </source>
</evidence>
<dbReference type="Gene3D" id="3.60.15.10">
    <property type="entry name" value="Ribonuclease Z/Hydroxyacylglutathione hydrolase-like"/>
    <property type="match status" value="1"/>
</dbReference>
<reference evidence="4" key="1">
    <citation type="submission" date="2016-02" db="EMBL/GenBank/DDBJ databases">
        <title>Halorhodospira halochloris DSM-1059 complete genome, version 2.</title>
        <authorList>
            <person name="Tsukatani Y."/>
        </authorList>
    </citation>
    <scope>NUCLEOTIDE SEQUENCE</scope>
    <source>
        <strain evidence="4">DSM 1059</strain>
    </source>
</reference>
<evidence type="ECO:0000259" key="3">
    <source>
        <dbReference type="SMART" id="SM01027"/>
    </source>
</evidence>
<dbReference type="Gene3D" id="3.40.50.10890">
    <property type="match status" value="1"/>
</dbReference>
<sequence>MKLRFLGATQQVTGSCFLVECAGSKVLVECGMIQGGRKQEELNRDEFPFDVAEIDAVLITHAHLDHSGRLPLLAQVGYRGPVHAHKATVQLCDIMLRDAAHIAERDAAIATKKRRRTHQDPVEPVYTVDDAKDAIELFVGHAYDETWQVAPGIIARLRDAGHILGSAVIELWLEENGEQRKVVFSGDIGRDNTPILQDPVRIEEADLLLMESTYGNRDHRSWEETWDELGTIINDARAAQGNIMVPAFSVGRAQELLYLFAKFYDEWGLDEWSVFLDSPMAINATQVYSRFGELYDKEASEFYADENNTPFHLPNLRLTPEAEDSMAINRVASGALIIAGSGMCNGGRIRHHFKHNLWRRNSHVIIVGFQAQGTPGRALVDGARELKLWGESVRIGAQIHTVGGLSAHAGRSELIAWFEAIKNTPRVALVHGELGGMEDLAEDLRAKGAEVEVPEYGHVIDLTRLPSRSSPAPLVDEARG</sequence>
<evidence type="ECO:0000259" key="2">
    <source>
        <dbReference type="SMART" id="SM00849"/>
    </source>
</evidence>
<accession>A0A0X8XBG3</accession>
<dbReference type="Pfam" id="PF10996">
    <property type="entry name" value="Beta-Casp"/>
    <property type="match status" value="1"/>
</dbReference>
<dbReference type="OrthoDB" id="9803916at2"/>
<dbReference type="InterPro" id="IPR036866">
    <property type="entry name" value="RibonucZ/Hydroxyglut_hydro"/>
</dbReference>
<dbReference type="InterPro" id="IPR001279">
    <property type="entry name" value="Metallo-B-lactamas"/>
</dbReference>
<dbReference type="CDD" id="cd16295">
    <property type="entry name" value="TTHA0252-CPSF-like_MBL-fold"/>
    <property type="match status" value="1"/>
</dbReference>
<dbReference type="Pfam" id="PF07521">
    <property type="entry name" value="RMMBL"/>
    <property type="match status" value="1"/>
</dbReference>
<feature type="domain" description="Beta-Casp" evidence="3">
    <location>
        <begin position="253"/>
        <end position="379"/>
    </location>
</feature>
<dbReference type="InterPro" id="IPR050698">
    <property type="entry name" value="MBL"/>
</dbReference>
<dbReference type="GO" id="GO:0004521">
    <property type="term" value="F:RNA endonuclease activity"/>
    <property type="evidence" value="ECO:0007669"/>
    <property type="project" value="TreeGrafter"/>
</dbReference>
<dbReference type="RefSeq" id="WP_096410190.1">
    <property type="nucleotide sequence ID" value="NZ_AP017372.2"/>
</dbReference>
<dbReference type="AlphaFoldDB" id="A0A0X8XBG3"/>
<dbReference type="InterPro" id="IPR022712">
    <property type="entry name" value="Beta_Casp"/>
</dbReference>
<keyword evidence="5" id="KW-1185">Reference proteome</keyword>
<feature type="domain" description="Metallo-beta-lactamase" evidence="2">
    <location>
        <begin position="13"/>
        <end position="219"/>
    </location>
</feature>
<dbReference type="GO" id="GO:0016787">
    <property type="term" value="F:hydrolase activity"/>
    <property type="evidence" value="ECO:0007669"/>
    <property type="project" value="UniProtKB-KW"/>
</dbReference>
<dbReference type="Pfam" id="PF00753">
    <property type="entry name" value="Lactamase_B"/>
    <property type="match status" value="1"/>
</dbReference>
<name>A0A0X8XBG3_HALHR</name>
<dbReference type="SMART" id="SM01027">
    <property type="entry name" value="Beta-Casp"/>
    <property type="match status" value="1"/>
</dbReference>